<evidence type="ECO:0000313" key="2">
    <source>
        <dbReference type="EMBL" id="ARS89386.1"/>
    </source>
</evidence>
<keyword evidence="3" id="KW-1185">Reference proteome</keyword>
<dbReference type="GeneID" id="32893659"/>
<dbReference type="OrthoDB" id="295069at2157"/>
<organism evidence="2 3">
    <name type="scientific">Natrarchaeobaculum aegyptiacum</name>
    <dbReference type="NCBI Taxonomy" id="745377"/>
    <lineage>
        <taxon>Archaea</taxon>
        <taxon>Methanobacteriati</taxon>
        <taxon>Methanobacteriota</taxon>
        <taxon>Stenosarchaea group</taxon>
        <taxon>Halobacteria</taxon>
        <taxon>Halobacteriales</taxon>
        <taxon>Natrialbaceae</taxon>
        <taxon>Natrarchaeobaculum</taxon>
    </lineage>
</organism>
<accession>A0A2Z2HQG0</accession>
<dbReference type="Proteomes" id="UP000250088">
    <property type="component" value="Chromosome"/>
</dbReference>
<dbReference type="AlphaFoldDB" id="A0A2Z2HQG0"/>
<feature type="region of interest" description="Disordered" evidence="1">
    <location>
        <begin position="58"/>
        <end position="90"/>
    </location>
</feature>
<evidence type="ECO:0000256" key="1">
    <source>
        <dbReference type="SAM" id="MobiDB-lite"/>
    </source>
</evidence>
<dbReference type="EMBL" id="CP019893">
    <property type="protein sequence ID" value="ARS89386.1"/>
    <property type="molecule type" value="Genomic_DNA"/>
</dbReference>
<gene>
    <name evidence="2" type="ORF">B1756_06235</name>
</gene>
<proteinExistence type="predicted"/>
<name>A0A2Z2HQG0_9EURY</name>
<dbReference type="RefSeq" id="WP_086887764.1">
    <property type="nucleotide sequence ID" value="NZ_CP019893.1"/>
</dbReference>
<evidence type="ECO:0000313" key="3">
    <source>
        <dbReference type="Proteomes" id="UP000250088"/>
    </source>
</evidence>
<dbReference type="KEGG" id="naj:B1756_06235"/>
<sequence>MPVERLLSELLHREPATDSDHRPETAVLHECRHCGSKFDDPITECPVCGAAEIATYEFPSGDPDADDADGAADVDADADAGDGSTTDRSH</sequence>
<feature type="compositionally biased region" description="Acidic residues" evidence="1">
    <location>
        <begin position="63"/>
        <end position="80"/>
    </location>
</feature>
<protein>
    <submittedName>
        <fullName evidence="2">Uncharacterized protein</fullName>
    </submittedName>
</protein>
<reference evidence="3" key="1">
    <citation type="submission" date="2017-02" db="EMBL/GenBank/DDBJ databases">
        <title>Natronthermophilus aegyptiacus gen. nov.,sp. nov., an aerobic, extremely halophilic alkalithermophilic archaeon isolated from the athalassohaline Wadi An Natrun, Egypt.</title>
        <authorList>
            <person name="Zhao B."/>
        </authorList>
    </citation>
    <scope>NUCLEOTIDE SEQUENCE [LARGE SCALE GENOMIC DNA]</scope>
    <source>
        <strain evidence="3">JW/NM-HA 15</strain>
    </source>
</reference>